<evidence type="ECO:0000313" key="2">
    <source>
        <dbReference type="Proteomes" id="UP000324194"/>
    </source>
</evidence>
<reference evidence="1 2" key="1">
    <citation type="submission" date="2019-08" db="EMBL/GenBank/DDBJ databases">
        <authorList>
            <person name="Guy L."/>
        </authorList>
    </citation>
    <scope>NUCLEOTIDE SEQUENCE [LARGE SCALE GENOMIC DNA]</scope>
    <source>
        <strain evidence="1 2">SGT-108</strain>
    </source>
</reference>
<sequence>MTISRNNPYYVDVTHFMRDPHYITFPIYNVPPLLYTCNLAGCVGIGFVYSENNTVVKLGLYHSFGEHGNAEYGPFQMMVNDFMRDVKNIRNLRVIISFSQGIRNDELVTLKMKIDKAGQAFNLPPISLKNLVAVDGGPTFCLLANGSYSSDRASVKDNDKIAQYIAGTILSRVFAKISSDHSLSEFYKPVIENIFDAANEKTTWQQACQVIYTWMEQKLKLQEVVMQTLVRGARNNPKLFQSYNTELPYKLSEMDFCKDCKFLFSYFIDANIFEIKKTPNIV</sequence>
<gene>
    <name evidence="1" type="ORF">AQUSIP_06480</name>
</gene>
<keyword evidence="2" id="KW-1185">Reference proteome</keyword>
<organism evidence="1 2">
    <name type="scientific">Aquicella siphonis</name>
    <dbReference type="NCBI Taxonomy" id="254247"/>
    <lineage>
        <taxon>Bacteria</taxon>
        <taxon>Pseudomonadati</taxon>
        <taxon>Pseudomonadota</taxon>
        <taxon>Gammaproteobacteria</taxon>
        <taxon>Legionellales</taxon>
        <taxon>Coxiellaceae</taxon>
        <taxon>Aquicella</taxon>
    </lineage>
</organism>
<proteinExistence type="predicted"/>
<dbReference type="KEGG" id="asip:AQUSIP_06480"/>
<accession>A0A5E4PFS6</accession>
<protein>
    <submittedName>
        <fullName evidence="1">Uncharacterized protein</fullName>
    </submittedName>
</protein>
<dbReference type="OrthoDB" id="5653593at2"/>
<name>A0A5E4PFS6_9COXI</name>
<evidence type="ECO:0000313" key="1">
    <source>
        <dbReference type="EMBL" id="VVC75358.1"/>
    </source>
</evidence>
<dbReference type="EMBL" id="LR699119">
    <property type="protein sequence ID" value="VVC75358.1"/>
    <property type="molecule type" value="Genomic_DNA"/>
</dbReference>
<dbReference type="AlphaFoldDB" id="A0A5E4PFS6"/>
<dbReference type="Proteomes" id="UP000324194">
    <property type="component" value="Chromosome 1"/>
</dbReference>
<dbReference type="RefSeq" id="WP_148338607.1">
    <property type="nucleotide sequence ID" value="NZ_LR699119.1"/>
</dbReference>